<dbReference type="GeneID" id="13165437"/>
<evidence type="ECO:0000313" key="1">
    <source>
        <dbReference type="EMBL" id="AFK66616.1"/>
    </source>
</evidence>
<accession>I3UMA1</accession>
<dbReference type="KEGG" id="vg:13165437"/>
<dbReference type="Proteomes" id="UP000005266">
    <property type="component" value="Segment"/>
</dbReference>
<gene>
    <name evidence="1" type="ORF">COPG_00020</name>
</gene>
<reference evidence="1 2" key="1">
    <citation type="journal article" date="2013" name="Extremophiles">
        <title>Genomic analysis of cold-active Colwelliaphage 9A and psychrophilic phage-host interactions.</title>
        <authorList>
            <person name="Colangelo-Lillis J.R."/>
            <person name="Deming J.W."/>
        </authorList>
    </citation>
    <scope>NUCLEOTIDE SEQUENCE [LARGE SCALE GENOMIC DNA]</scope>
    <source>
        <strain evidence="1">9A</strain>
    </source>
</reference>
<protein>
    <submittedName>
        <fullName evidence="1">Uncharacterized protein</fullName>
    </submittedName>
</protein>
<evidence type="ECO:0000313" key="2">
    <source>
        <dbReference type="Proteomes" id="UP000005266"/>
    </source>
</evidence>
<proteinExistence type="predicted"/>
<organism evidence="1 2">
    <name type="scientific">Colwellia phage 9A</name>
    <dbReference type="NCBI Taxonomy" id="765765"/>
    <lineage>
        <taxon>Viruses</taxon>
        <taxon>Duplodnaviria</taxon>
        <taxon>Heunggongvirae</taxon>
        <taxon>Uroviricota</taxon>
        <taxon>Caudoviricetes</taxon>
        <taxon>Franklinbayvirus</taxon>
        <taxon>Franklinbayvirus fv9A</taxon>
    </lineage>
</organism>
<dbReference type="EMBL" id="HQ317390">
    <property type="protein sequence ID" value="AFK66616.1"/>
    <property type="molecule type" value="Genomic_DNA"/>
</dbReference>
<sequence length="68" mass="7774">MPSIELKVLEEVDTKDVHGYDARDHVVELTLPSGRKTKLLIPVRLDTDYQDVESMTFGLNLVMDGHYE</sequence>
<name>I3UMA1_9CAUD</name>
<keyword evidence="2" id="KW-1185">Reference proteome</keyword>
<dbReference type="RefSeq" id="YP_006489206.1">
    <property type="nucleotide sequence ID" value="NC_018088.1"/>
</dbReference>